<sequence length="402" mass="45342">MVMKIIDMKAILYVLNKVLLLWGVFMLYSCTKMDDYKKYFDKEEIIYIGKPDSLQIFAGRERVKLQWLIVSDPKVSSAMIYWANKTKERKINIKRGTSVDTVQTIIEDLSQGFHSFEVCTMDDEGNRSIPVYASGMVYGENYEQSLPNRSVEGAKFQIGGNTFVNWLLADSTSVGVRLSYKNLAGENKTLIVKNDETITELYGQDLGTEIKYQTMYKPDSLSIDTFYASIVTIRANEIILQNGGGPFLGTDISGRWGNLKDWDTNQAAKNHNGVGGFDNLDNNGYLSFEYWGTPSIINGKISQTLQLPKGKYRYVATVSNIDFECEATFLVISLGQQLPDVSDIEQALGYFQLTNNSLNGKDITVNFQLDTDQTITLGFLSTMLDNNPTAVRITKVRMYMDE</sequence>
<organism evidence="3 4">
    <name type="scientific">Sphingobacterium corticibacterium</name>
    <dbReference type="NCBI Taxonomy" id="2484746"/>
    <lineage>
        <taxon>Bacteria</taxon>
        <taxon>Pseudomonadati</taxon>
        <taxon>Bacteroidota</taxon>
        <taxon>Sphingobacteriia</taxon>
        <taxon>Sphingobacteriales</taxon>
        <taxon>Sphingobacteriaceae</taxon>
        <taxon>Sphingobacterium</taxon>
    </lineage>
</organism>
<evidence type="ECO:0000259" key="2">
    <source>
        <dbReference type="Pfam" id="PF16405"/>
    </source>
</evidence>
<gene>
    <name evidence="3" type="ORF">EWE74_11845</name>
</gene>
<dbReference type="AlphaFoldDB" id="A0A4V2DC07"/>
<dbReference type="OrthoDB" id="1043438at2"/>
<dbReference type="Pfam" id="PF16405">
    <property type="entry name" value="DUF5013"/>
    <property type="match status" value="1"/>
</dbReference>
<reference evidence="3 4" key="1">
    <citation type="submission" date="2019-02" db="EMBL/GenBank/DDBJ databases">
        <authorList>
            <person name="Li Y."/>
        </authorList>
    </citation>
    <scope>NUCLEOTIDE SEQUENCE [LARGE SCALE GENOMIC DNA]</scope>
    <source>
        <strain evidence="3 4">30C10-4-7</strain>
    </source>
</reference>
<name>A0A4V2DC07_9SPHI</name>
<dbReference type="Proteomes" id="UP000292855">
    <property type="component" value="Unassembled WGS sequence"/>
</dbReference>
<dbReference type="Pfam" id="PF16389">
    <property type="entry name" value="DUF4998"/>
    <property type="match status" value="1"/>
</dbReference>
<comment type="caution">
    <text evidence="3">The sequence shown here is derived from an EMBL/GenBank/DDBJ whole genome shotgun (WGS) entry which is preliminary data.</text>
</comment>
<feature type="domain" description="DUF5013" evidence="2">
    <location>
        <begin position="241"/>
        <end position="378"/>
    </location>
</feature>
<proteinExistence type="predicted"/>
<evidence type="ECO:0000256" key="1">
    <source>
        <dbReference type="SAM" id="Phobius"/>
    </source>
</evidence>
<keyword evidence="1" id="KW-0812">Transmembrane</keyword>
<protein>
    <submittedName>
        <fullName evidence="3">DUF5013 domain-containing protein</fullName>
    </submittedName>
</protein>
<feature type="transmembrane region" description="Helical" evidence="1">
    <location>
        <begin position="12"/>
        <end position="29"/>
    </location>
</feature>
<dbReference type="InterPro" id="IPR032181">
    <property type="entry name" value="DUF5013"/>
</dbReference>
<keyword evidence="4" id="KW-1185">Reference proteome</keyword>
<dbReference type="PROSITE" id="PS51257">
    <property type="entry name" value="PROKAR_LIPOPROTEIN"/>
    <property type="match status" value="1"/>
</dbReference>
<accession>A0A4V2DC07</accession>
<keyword evidence="1" id="KW-0472">Membrane</keyword>
<dbReference type="EMBL" id="SGIT01000002">
    <property type="protein sequence ID" value="RZF59828.1"/>
    <property type="molecule type" value="Genomic_DNA"/>
</dbReference>
<evidence type="ECO:0000313" key="4">
    <source>
        <dbReference type="Proteomes" id="UP000292855"/>
    </source>
</evidence>
<evidence type="ECO:0000313" key="3">
    <source>
        <dbReference type="EMBL" id="RZF59828.1"/>
    </source>
</evidence>
<keyword evidence="1" id="KW-1133">Transmembrane helix</keyword>